<keyword evidence="1" id="KW-0460">Magnesium</keyword>
<comment type="caution">
    <text evidence="2">The sequence shown here is derived from an EMBL/GenBank/DDBJ whole genome shotgun (WGS) entry which is preliminary data.</text>
</comment>
<protein>
    <submittedName>
        <fullName evidence="2">Terpene synthase 10-like</fullName>
    </submittedName>
</protein>
<gene>
    <name evidence="2" type="ORF">G2W53_016856</name>
</gene>
<dbReference type="OrthoDB" id="1936865at2759"/>
<dbReference type="InterPro" id="IPR008949">
    <property type="entry name" value="Isoprenoid_synthase_dom_sf"/>
</dbReference>
<dbReference type="Gene3D" id="1.10.600.10">
    <property type="entry name" value="Farnesyl Diphosphate Synthase"/>
    <property type="match status" value="1"/>
</dbReference>
<accession>A0A834TPW8</accession>
<dbReference type="AlphaFoldDB" id="A0A834TPW8"/>
<dbReference type="SUPFAM" id="SSF48576">
    <property type="entry name" value="Terpenoid synthases"/>
    <property type="match status" value="1"/>
</dbReference>
<sequence>MKTGDVPKSVECYMNESGASEAEACEYVYSLMSQTWKKMNEQVLHNSSSFSQSFTEIAMNLARTALCMYDEHGDAYTLPNSQAKNRMLSLLIHPIPITY</sequence>
<dbReference type="Proteomes" id="UP000634136">
    <property type="component" value="Unassembled WGS sequence"/>
</dbReference>
<evidence type="ECO:0000256" key="1">
    <source>
        <dbReference type="ARBA" id="ARBA00022842"/>
    </source>
</evidence>
<name>A0A834TPW8_9FABA</name>
<dbReference type="PANTHER" id="PTHR31225:SF9">
    <property type="entry name" value="TERPENE SYNTHASE 10"/>
    <property type="match status" value="1"/>
</dbReference>
<dbReference type="GO" id="GO:0010333">
    <property type="term" value="F:terpene synthase activity"/>
    <property type="evidence" value="ECO:0007669"/>
    <property type="project" value="InterPro"/>
</dbReference>
<dbReference type="EMBL" id="JAAIUW010000006">
    <property type="protein sequence ID" value="KAF7825692.1"/>
    <property type="molecule type" value="Genomic_DNA"/>
</dbReference>
<dbReference type="InterPro" id="IPR050148">
    <property type="entry name" value="Terpene_synthase-like"/>
</dbReference>
<reference evidence="2" key="1">
    <citation type="submission" date="2020-09" db="EMBL/GenBank/DDBJ databases">
        <title>Genome-Enabled Discovery of Anthraquinone Biosynthesis in Senna tora.</title>
        <authorList>
            <person name="Kang S.-H."/>
            <person name="Pandey R.P."/>
            <person name="Lee C.-M."/>
            <person name="Sim J.-S."/>
            <person name="Jeong J.-T."/>
            <person name="Choi B.-S."/>
            <person name="Jung M."/>
            <person name="Ginzburg D."/>
            <person name="Zhao K."/>
            <person name="Won S.Y."/>
            <person name="Oh T.-J."/>
            <person name="Yu Y."/>
            <person name="Kim N.-H."/>
            <person name="Lee O.R."/>
            <person name="Lee T.-H."/>
            <person name="Bashyal P."/>
            <person name="Kim T.-S."/>
            <person name="Lee W.-H."/>
            <person name="Kawkins C."/>
            <person name="Kim C.-K."/>
            <person name="Kim J.S."/>
            <person name="Ahn B.O."/>
            <person name="Rhee S.Y."/>
            <person name="Sohng J.K."/>
        </authorList>
    </citation>
    <scope>NUCLEOTIDE SEQUENCE</scope>
    <source>
        <tissue evidence="2">Leaf</tissue>
    </source>
</reference>
<evidence type="ECO:0000313" key="2">
    <source>
        <dbReference type="EMBL" id="KAF7825692.1"/>
    </source>
</evidence>
<dbReference type="PANTHER" id="PTHR31225">
    <property type="entry name" value="OS04G0344100 PROTEIN-RELATED"/>
    <property type="match status" value="1"/>
</dbReference>
<dbReference type="Pfam" id="PF19086">
    <property type="entry name" value="Terpene_syn_C_2"/>
    <property type="match status" value="1"/>
</dbReference>
<keyword evidence="3" id="KW-1185">Reference proteome</keyword>
<evidence type="ECO:0000313" key="3">
    <source>
        <dbReference type="Proteomes" id="UP000634136"/>
    </source>
</evidence>
<dbReference type="GO" id="GO:0016114">
    <property type="term" value="P:terpenoid biosynthetic process"/>
    <property type="evidence" value="ECO:0007669"/>
    <property type="project" value="InterPro"/>
</dbReference>
<proteinExistence type="predicted"/>
<organism evidence="2 3">
    <name type="scientific">Senna tora</name>
    <dbReference type="NCBI Taxonomy" id="362788"/>
    <lineage>
        <taxon>Eukaryota</taxon>
        <taxon>Viridiplantae</taxon>
        <taxon>Streptophyta</taxon>
        <taxon>Embryophyta</taxon>
        <taxon>Tracheophyta</taxon>
        <taxon>Spermatophyta</taxon>
        <taxon>Magnoliopsida</taxon>
        <taxon>eudicotyledons</taxon>
        <taxon>Gunneridae</taxon>
        <taxon>Pentapetalae</taxon>
        <taxon>rosids</taxon>
        <taxon>fabids</taxon>
        <taxon>Fabales</taxon>
        <taxon>Fabaceae</taxon>
        <taxon>Caesalpinioideae</taxon>
        <taxon>Cassia clade</taxon>
        <taxon>Senna</taxon>
    </lineage>
</organism>